<protein>
    <submittedName>
        <fullName evidence="1">Uncharacterized protein</fullName>
    </submittedName>
</protein>
<dbReference type="VEuPathDB" id="FungiDB:DFL_002067"/>
<dbReference type="Proteomes" id="UP000283090">
    <property type="component" value="Unassembled WGS sequence"/>
</dbReference>
<proteinExistence type="predicted"/>
<sequence length="148" mass="15232">MIEVILTAETFIGTVTVNCNGIPIGTSFAASDNTSTEPPGVATETVIETVVANDLTRPQTILSTTTIIDYATTTVLGAATNVAISAGVLFALNIFGPSDISLAAIVDSTGAVDFIDASIVTGDVTPVHIDDSGFIHLILRIMFSTSLT</sequence>
<name>A0A437A9G2_ARTFL</name>
<dbReference type="OrthoDB" id="5386061at2759"/>
<evidence type="ECO:0000313" key="1">
    <source>
        <dbReference type="EMBL" id="RVD87863.1"/>
    </source>
</evidence>
<gene>
    <name evidence="1" type="ORF">DFL_002067</name>
</gene>
<accession>A0A437A9G2</accession>
<keyword evidence="2" id="KW-1185">Reference proteome</keyword>
<organism evidence="1 2">
    <name type="scientific">Arthrobotrys flagrans</name>
    <name type="common">Nematode-trapping fungus</name>
    <name type="synonym">Trichothecium flagrans</name>
    <dbReference type="NCBI Taxonomy" id="97331"/>
    <lineage>
        <taxon>Eukaryota</taxon>
        <taxon>Fungi</taxon>
        <taxon>Dikarya</taxon>
        <taxon>Ascomycota</taxon>
        <taxon>Pezizomycotina</taxon>
        <taxon>Orbiliomycetes</taxon>
        <taxon>Orbiliales</taxon>
        <taxon>Orbiliaceae</taxon>
        <taxon>Arthrobotrys</taxon>
    </lineage>
</organism>
<dbReference type="EMBL" id="SAEB01000003">
    <property type="protein sequence ID" value="RVD87863.1"/>
    <property type="molecule type" value="Genomic_DNA"/>
</dbReference>
<dbReference type="RefSeq" id="XP_067493407.1">
    <property type="nucleotide sequence ID" value="XM_067630798.1"/>
</dbReference>
<dbReference type="AlphaFoldDB" id="A0A437A9G2"/>
<evidence type="ECO:0000313" key="2">
    <source>
        <dbReference type="Proteomes" id="UP000283090"/>
    </source>
</evidence>
<comment type="caution">
    <text evidence="1">The sequence shown here is derived from an EMBL/GenBank/DDBJ whole genome shotgun (WGS) entry which is preliminary data.</text>
</comment>
<dbReference type="GeneID" id="93584378"/>
<reference evidence="1 2" key="1">
    <citation type="submission" date="2019-01" db="EMBL/GenBank/DDBJ databases">
        <title>Intercellular communication is required for trap formation in the nematode-trapping fungus Duddingtonia flagrans.</title>
        <authorList>
            <person name="Youssar L."/>
            <person name="Wernet V."/>
            <person name="Hensel N."/>
            <person name="Hildebrandt H.-G."/>
            <person name="Fischer R."/>
        </authorList>
    </citation>
    <scope>NUCLEOTIDE SEQUENCE [LARGE SCALE GENOMIC DNA]</scope>
    <source>
        <strain evidence="1 2">CBS H-5679</strain>
    </source>
</reference>